<comment type="catalytic activity">
    <reaction evidence="1">
        <text>ATP + protein L-histidine = ADP + protein N-phospho-L-histidine.</text>
        <dbReference type="EC" id="2.7.13.3"/>
    </reaction>
</comment>
<dbReference type="InterPro" id="IPR005467">
    <property type="entry name" value="His_kinase_dom"/>
</dbReference>
<proteinExistence type="predicted"/>
<dbReference type="EC" id="2.7.13.3" evidence="3"/>
<gene>
    <name evidence="11" type="ORF">N0B31_02250</name>
</gene>
<evidence type="ECO:0000313" key="12">
    <source>
        <dbReference type="Proteomes" id="UP001057580"/>
    </source>
</evidence>
<dbReference type="Proteomes" id="UP001057580">
    <property type="component" value="Chromosome"/>
</dbReference>
<evidence type="ECO:0000256" key="7">
    <source>
        <dbReference type="ARBA" id="ARBA00022777"/>
    </source>
</evidence>
<dbReference type="CDD" id="cd00075">
    <property type="entry name" value="HATPase"/>
    <property type="match status" value="1"/>
</dbReference>
<reference evidence="11" key="1">
    <citation type="submission" date="2022-09" db="EMBL/GenBank/DDBJ databases">
        <title>Diverse halophilic archaea isolated from saline environments.</title>
        <authorList>
            <person name="Cui H.-L."/>
        </authorList>
    </citation>
    <scope>NUCLEOTIDE SEQUENCE</scope>
    <source>
        <strain evidence="11">ZS-35-S2</strain>
    </source>
</reference>
<name>A0A9E7U8R3_9EURY</name>
<keyword evidence="12" id="KW-1185">Reference proteome</keyword>
<dbReference type="InterPro" id="IPR003594">
    <property type="entry name" value="HATPase_dom"/>
</dbReference>
<dbReference type="SUPFAM" id="SSF55874">
    <property type="entry name" value="ATPase domain of HSP90 chaperone/DNA topoisomerase II/histidine kinase"/>
    <property type="match status" value="1"/>
</dbReference>
<keyword evidence="8" id="KW-0067">ATP-binding</keyword>
<feature type="region of interest" description="Disordered" evidence="9">
    <location>
        <begin position="1"/>
        <end position="20"/>
    </location>
</feature>
<keyword evidence="6" id="KW-0547">Nucleotide-binding</keyword>
<evidence type="ECO:0000256" key="9">
    <source>
        <dbReference type="SAM" id="MobiDB-lite"/>
    </source>
</evidence>
<comment type="subcellular location">
    <subcellularLocation>
        <location evidence="2">Cell membrane</location>
        <topology evidence="2">Multi-pass membrane protein</topology>
    </subcellularLocation>
</comment>
<dbReference type="RefSeq" id="WP_260594163.1">
    <property type="nucleotide sequence ID" value="NZ_CP104003.1"/>
</dbReference>
<dbReference type="CDD" id="cd00082">
    <property type="entry name" value="HisKA"/>
    <property type="match status" value="1"/>
</dbReference>
<evidence type="ECO:0000256" key="1">
    <source>
        <dbReference type="ARBA" id="ARBA00000085"/>
    </source>
</evidence>
<dbReference type="InterPro" id="IPR036890">
    <property type="entry name" value="HATPase_C_sf"/>
</dbReference>
<dbReference type="EMBL" id="CP104003">
    <property type="protein sequence ID" value="UWM55111.1"/>
    <property type="molecule type" value="Genomic_DNA"/>
</dbReference>
<organism evidence="11 12">
    <name type="scientific">Salinirubellus salinus</name>
    <dbReference type="NCBI Taxonomy" id="1364945"/>
    <lineage>
        <taxon>Archaea</taxon>
        <taxon>Methanobacteriati</taxon>
        <taxon>Methanobacteriota</taxon>
        <taxon>Stenosarchaea group</taxon>
        <taxon>Halobacteria</taxon>
        <taxon>Halobacteriales</taxon>
        <taxon>Natronomonadaceae</taxon>
        <taxon>Salinirubellus</taxon>
    </lineage>
</organism>
<dbReference type="GO" id="GO:0005524">
    <property type="term" value="F:ATP binding"/>
    <property type="evidence" value="ECO:0007669"/>
    <property type="project" value="UniProtKB-KW"/>
</dbReference>
<dbReference type="InterPro" id="IPR050980">
    <property type="entry name" value="2C_sensor_his_kinase"/>
</dbReference>
<dbReference type="GO" id="GO:0005886">
    <property type="term" value="C:plasma membrane"/>
    <property type="evidence" value="ECO:0007669"/>
    <property type="project" value="UniProtKB-SubCell"/>
</dbReference>
<dbReference type="KEGG" id="ssai:N0B31_02250"/>
<dbReference type="InterPro" id="IPR003661">
    <property type="entry name" value="HisK_dim/P_dom"/>
</dbReference>
<evidence type="ECO:0000256" key="4">
    <source>
        <dbReference type="ARBA" id="ARBA00022475"/>
    </source>
</evidence>
<dbReference type="Pfam" id="PF02518">
    <property type="entry name" value="HATPase_c"/>
    <property type="match status" value="1"/>
</dbReference>
<dbReference type="GeneID" id="74941206"/>
<dbReference type="InterPro" id="IPR036097">
    <property type="entry name" value="HisK_dim/P_sf"/>
</dbReference>
<evidence type="ECO:0000256" key="6">
    <source>
        <dbReference type="ARBA" id="ARBA00022741"/>
    </source>
</evidence>
<dbReference type="PANTHER" id="PTHR44936:SF10">
    <property type="entry name" value="SENSOR PROTEIN RSTB"/>
    <property type="match status" value="1"/>
</dbReference>
<sequence>MTTPPTHLPGAAPPDAGDETETCEQTHRRAERLQRRVDRLTECSEVFVHDIRTPVSVAAGRIALAREADDDDEHLEAAADALARVGGMLERWRTLLRAEERARWERLDFEALVRSVWRDLATPRDDLLVEGTLEFRGDPDAVDRLLMNLVSNALDHAGPDVTVWAGSIDEDGFYVEDDGAGIPPSEREAVFDPGHSSGGDGHGFGLTSVEHVADAHDWAVLVDEGREGGARFEVRDVEVV</sequence>
<keyword evidence="4" id="KW-0472">Membrane</keyword>
<keyword evidence="4" id="KW-1003">Cell membrane</keyword>
<dbReference type="GO" id="GO:0000155">
    <property type="term" value="F:phosphorelay sensor kinase activity"/>
    <property type="evidence" value="ECO:0007669"/>
    <property type="project" value="InterPro"/>
</dbReference>
<evidence type="ECO:0000313" key="11">
    <source>
        <dbReference type="EMBL" id="UWM55111.1"/>
    </source>
</evidence>
<dbReference type="PANTHER" id="PTHR44936">
    <property type="entry name" value="SENSOR PROTEIN CREC"/>
    <property type="match status" value="1"/>
</dbReference>
<dbReference type="SUPFAM" id="SSF47384">
    <property type="entry name" value="Homodimeric domain of signal transducing histidine kinase"/>
    <property type="match status" value="1"/>
</dbReference>
<dbReference type="AlphaFoldDB" id="A0A9E7U8R3"/>
<evidence type="ECO:0000256" key="8">
    <source>
        <dbReference type="ARBA" id="ARBA00022840"/>
    </source>
</evidence>
<feature type="domain" description="Histidine kinase" evidence="10">
    <location>
        <begin position="46"/>
        <end position="235"/>
    </location>
</feature>
<dbReference type="Gene3D" id="1.10.287.130">
    <property type="match status" value="1"/>
</dbReference>
<dbReference type="SMART" id="SM00388">
    <property type="entry name" value="HisKA"/>
    <property type="match status" value="1"/>
</dbReference>
<protein>
    <recommendedName>
        <fullName evidence="3">histidine kinase</fullName>
        <ecNumber evidence="3">2.7.13.3</ecNumber>
    </recommendedName>
</protein>
<keyword evidence="5" id="KW-0808">Transferase</keyword>
<evidence type="ECO:0000256" key="3">
    <source>
        <dbReference type="ARBA" id="ARBA00012438"/>
    </source>
</evidence>
<dbReference type="SMART" id="SM00387">
    <property type="entry name" value="HATPase_c"/>
    <property type="match status" value="1"/>
</dbReference>
<evidence type="ECO:0000256" key="2">
    <source>
        <dbReference type="ARBA" id="ARBA00004651"/>
    </source>
</evidence>
<dbReference type="PROSITE" id="PS50109">
    <property type="entry name" value="HIS_KIN"/>
    <property type="match status" value="1"/>
</dbReference>
<evidence type="ECO:0000256" key="5">
    <source>
        <dbReference type="ARBA" id="ARBA00022679"/>
    </source>
</evidence>
<dbReference type="Gene3D" id="3.30.565.10">
    <property type="entry name" value="Histidine kinase-like ATPase, C-terminal domain"/>
    <property type="match status" value="1"/>
</dbReference>
<keyword evidence="7 11" id="KW-0418">Kinase</keyword>
<accession>A0A9E7U8R3</accession>
<evidence type="ECO:0000259" key="10">
    <source>
        <dbReference type="PROSITE" id="PS50109"/>
    </source>
</evidence>